<dbReference type="Proteomes" id="UP000807306">
    <property type="component" value="Unassembled WGS sequence"/>
</dbReference>
<keyword evidence="1" id="KW-0472">Membrane</keyword>
<evidence type="ECO:0000313" key="2">
    <source>
        <dbReference type="EMBL" id="KAF9525139.1"/>
    </source>
</evidence>
<dbReference type="AlphaFoldDB" id="A0A9P6JLZ0"/>
<dbReference type="EMBL" id="MU157888">
    <property type="protein sequence ID" value="KAF9525139.1"/>
    <property type="molecule type" value="Genomic_DNA"/>
</dbReference>
<evidence type="ECO:0000256" key="1">
    <source>
        <dbReference type="SAM" id="Phobius"/>
    </source>
</evidence>
<organism evidence="2 3">
    <name type="scientific">Crepidotus variabilis</name>
    <dbReference type="NCBI Taxonomy" id="179855"/>
    <lineage>
        <taxon>Eukaryota</taxon>
        <taxon>Fungi</taxon>
        <taxon>Dikarya</taxon>
        <taxon>Basidiomycota</taxon>
        <taxon>Agaricomycotina</taxon>
        <taxon>Agaricomycetes</taxon>
        <taxon>Agaricomycetidae</taxon>
        <taxon>Agaricales</taxon>
        <taxon>Agaricineae</taxon>
        <taxon>Crepidotaceae</taxon>
        <taxon>Crepidotus</taxon>
    </lineage>
</organism>
<accession>A0A9P6JLZ0</accession>
<feature type="transmembrane region" description="Helical" evidence="1">
    <location>
        <begin position="52"/>
        <end position="72"/>
    </location>
</feature>
<evidence type="ECO:0000313" key="3">
    <source>
        <dbReference type="Proteomes" id="UP000807306"/>
    </source>
</evidence>
<feature type="transmembrane region" description="Helical" evidence="1">
    <location>
        <begin position="92"/>
        <end position="111"/>
    </location>
</feature>
<keyword evidence="3" id="KW-1185">Reference proteome</keyword>
<protein>
    <submittedName>
        <fullName evidence="2">Uncharacterized protein</fullName>
    </submittedName>
</protein>
<keyword evidence="1" id="KW-1133">Transmembrane helix</keyword>
<dbReference type="OrthoDB" id="5421757at2759"/>
<name>A0A9P6JLZ0_9AGAR</name>
<keyword evidence="1" id="KW-0812">Transmembrane</keyword>
<comment type="caution">
    <text evidence="2">The sequence shown here is derived from an EMBL/GenBank/DDBJ whole genome shotgun (WGS) entry which is preliminary data.</text>
</comment>
<reference evidence="2" key="1">
    <citation type="submission" date="2020-11" db="EMBL/GenBank/DDBJ databases">
        <authorList>
            <consortium name="DOE Joint Genome Institute"/>
            <person name="Ahrendt S."/>
            <person name="Riley R."/>
            <person name="Andreopoulos W."/>
            <person name="Labutti K."/>
            <person name="Pangilinan J."/>
            <person name="Ruiz-Duenas F.J."/>
            <person name="Barrasa J.M."/>
            <person name="Sanchez-Garcia M."/>
            <person name="Camarero S."/>
            <person name="Miyauchi S."/>
            <person name="Serrano A."/>
            <person name="Linde D."/>
            <person name="Babiker R."/>
            <person name="Drula E."/>
            <person name="Ayuso-Fernandez I."/>
            <person name="Pacheco R."/>
            <person name="Padilla G."/>
            <person name="Ferreira P."/>
            <person name="Barriuso J."/>
            <person name="Kellner H."/>
            <person name="Castanera R."/>
            <person name="Alfaro M."/>
            <person name="Ramirez L."/>
            <person name="Pisabarro A.G."/>
            <person name="Kuo A."/>
            <person name="Tritt A."/>
            <person name="Lipzen A."/>
            <person name="He G."/>
            <person name="Yan M."/>
            <person name="Ng V."/>
            <person name="Cullen D."/>
            <person name="Martin F."/>
            <person name="Rosso M.-N."/>
            <person name="Henrissat B."/>
            <person name="Hibbett D."/>
            <person name="Martinez A.T."/>
            <person name="Grigoriev I.V."/>
        </authorList>
    </citation>
    <scope>NUCLEOTIDE SEQUENCE</scope>
    <source>
        <strain evidence="2">CBS 506.95</strain>
    </source>
</reference>
<proteinExistence type="predicted"/>
<gene>
    <name evidence="2" type="ORF">CPB83DRAFT_860067</name>
</gene>
<sequence length="306" mass="34551">MKPSTIASRFKQLPRDSALAQFMSRHDDGHGFITRLDRSPASSKRLTFAKALAMNICIFLFVTALAFVAIHKSLVGPQPSQHRLAVLVTEDVLLFAAILVILRSTTVPFFFGECRLRFQHGFQASEIVIRRPPTTASSSLPSNNKTVGEDQRMERSWRMAIHAINPQLLYSSAGAILSSDYWTMEYTAVFDALQCIAAGEFSDEDLEFAVFRKDNTNGIWSVCELWRMHEIMCDQQEIIMFKTFLTASGKQELLNIWQEMLSTSSVERSPSPKAYQVMTEKFAREGLDYEAIWSQVTENSTGPISL</sequence>